<dbReference type="InterPro" id="IPR001406">
    <property type="entry name" value="PsdUridine_synth_TruA"/>
</dbReference>
<feature type="coiled-coil region" evidence="7">
    <location>
        <begin position="27"/>
        <end position="61"/>
    </location>
</feature>
<keyword evidence="3" id="KW-0805">Transcription regulation</keyword>
<name>A0ABP0VDC9_9BRYO</name>
<dbReference type="InterPro" id="IPR041707">
    <property type="entry name" value="Pus3-like"/>
</dbReference>
<dbReference type="InterPro" id="IPR009057">
    <property type="entry name" value="Homeodomain-like_sf"/>
</dbReference>
<feature type="region of interest" description="Disordered" evidence="8">
    <location>
        <begin position="533"/>
        <end position="654"/>
    </location>
</feature>
<dbReference type="Gene3D" id="3.30.70.580">
    <property type="entry name" value="Pseudouridine synthase I, catalytic domain, N-terminal subdomain"/>
    <property type="match status" value="1"/>
</dbReference>
<dbReference type="InterPro" id="IPR001005">
    <property type="entry name" value="SANT/Myb"/>
</dbReference>
<dbReference type="PROSITE" id="PS51293">
    <property type="entry name" value="SANT"/>
    <property type="match status" value="1"/>
</dbReference>
<keyword evidence="7" id="KW-0175">Coiled coil</keyword>
<dbReference type="PROSITE" id="PS50090">
    <property type="entry name" value="MYB_LIKE"/>
    <property type="match status" value="1"/>
</dbReference>
<dbReference type="Proteomes" id="UP001497444">
    <property type="component" value="Unassembled WGS sequence"/>
</dbReference>
<proteinExistence type="inferred from homology"/>
<dbReference type="CDD" id="cd00167">
    <property type="entry name" value="SANT"/>
    <property type="match status" value="1"/>
</dbReference>
<feature type="compositionally biased region" description="Basic residues" evidence="8">
    <location>
        <begin position="541"/>
        <end position="552"/>
    </location>
</feature>
<dbReference type="Gene3D" id="1.10.10.60">
    <property type="entry name" value="Homeodomain-like"/>
    <property type="match status" value="1"/>
</dbReference>
<dbReference type="Pfam" id="PF00249">
    <property type="entry name" value="Myb_DNA-binding"/>
    <property type="match status" value="1"/>
</dbReference>
<evidence type="ECO:0000256" key="8">
    <source>
        <dbReference type="SAM" id="MobiDB-lite"/>
    </source>
</evidence>
<evidence type="ECO:0000259" key="10">
    <source>
        <dbReference type="PROSITE" id="PS51293"/>
    </source>
</evidence>
<dbReference type="CDD" id="cd02569">
    <property type="entry name" value="PseudoU_synth_ScPus3"/>
    <property type="match status" value="1"/>
</dbReference>
<protein>
    <recommendedName>
        <fullName evidence="14">tRNA pseudouridine synthase</fullName>
    </recommendedName>
</protein>
<dbReference type="NCBIfam" id="TIGR00071">
    <property type="entry name" value="hisT_truA"/>
    <property type="match status" value="1"/>
</dbReference>
<feature type="domain" description="Myb-like" evidence="9">
    <location>
        <begin position="460"/>
        <end position="510"/>
    </location>
</feature>
<keyword evidence="2" id="KW-0819">tRNA processing</keyword>
<dbReference type="HAMAP" id="MF_00171">
    <property type="entry name" value="TruA"/>
    <property type="match status" value="1"/>
</dbReference>
<comment type="similarity">
    <text evidence="1">Belongs to the tRNA pseudouridine synthase TruA family.</text>
</comment>
<dbReference type="PROSITE" id="PS51294">
    <property type="entry name" value="HTH_MYB"/>
    <property type="match status" value="1"/>
</dbReference>
<evidence type="ECO:0000256" key="1">
    <source>
        <dbReference type="ARBA" id="ARBA00009375"/>
    </source>
</evidence>
<feature type="compositionally biased region" description="Polar residues" evidence="8">
    <location>
        <begin position="852"/>
        <end position="864"/>
    </location>
</feature>
<feature type="domain" description="HTH myb-type" evidence="11">
    <location>
        <begin position="460"/>
        <end position="514"/>
    </location>
</feature>
<evidence type="ECO:0000256" key="6">
    <source>
        <dbReference type="ARBA" id="ARBA00023242"/>
    </source>
</evidence>
<dbReference type="InterPro" id="IPR020103">
    <property type="entry name" value="PsdUridine_synth_cat_dom_sf"/>
</dbReference>
<evidence type="ECO:0000256" key="7">
    <source>
        <dbReference type="SAM" id="Coils"/>
    </source>
</evidence>
<accession>A0ABP0VDC9</accession>
<dbReference type="InterPro" id="IPR020095">
    <property type="entry name" value="PsdUridine_synth_TruA_C"/>
</dbReference>
<dbReference type="NCBIfam" id="TIGR01557">
    <property type="entry name" value="myb_SHAQKYF"/>
    <property type="match status" value="1"/>
</dbReference>
<dbReference type="EMBL" id="CAXAQS010000527">
    <property type="protein sequence ID" value="CAK9251936.1"/>
    <property type="molecule type" value="Genomic_DNA"/>
</dbReference>
<dbReference type="InterPro" id="IPR020094">
    <property type="entry name" value="TruA/RsuA/RluB/E/F_N"/>
</dbReference>
<feature type="compositionally biased region" description="Polar residues" evidence="8">
    <location>
        <begin position="809"/>
        <end position="818"/>
    </location>
</feature>
<dbReference type="SUPFAM" id="SSF55120">
    <property type="entry name" value="Pseudouridine synthase"/>
    <property type="match status" value="1"/>
</dbReference>
<evidence type="ECO:0000256" key="4">
    <source>
        <dbReference type="ARBA" id="ARBA00023163"/>
    </source>
</evidence>
<organism evidence="12 13">
    <name type="scientific">Sphagnum jensenii</name>
    <dbReference type="NCBI Taxonomy" id="128206"/>
    <lineage>
        <taxon>Eukaryota</taxon>
        <taxon>Viridiplantae</taxon>
        <taxon>Streptophyta</taxon>
        <taxon>Embryophyta</taxon>
        <taxon>Bryophyta</taxon>
        <taxon>Sphagnophytina</taxon>
        <taxon>Sphagnopsida</taxon>
        <taxon>Sphagnales</taxon>
        <taxon>Sphagnaceae</taxon>
        <taxon>Sphagnum</taxon>
    </lineage>
</organism>
<feature type="region of interest" description="Disordered" evidence="8">
    <location>
        <begin position="789"/>
        <end position="864"/>
    </location>
</feature>
<keyword evidence="4" id="KW-0804">Transcription</keyword>
<evidence type="ECO:0000259" key="11">
    <source>
        <dbReference type="PROSITE" id="PS51294"/>
    </source>
</evidence>
<keyword evidence="13" id="KW-1185">Reference proteome</keyword>
<feature type="compositionally biased region" description="Low complexity" evidence="8">
    <location>
        <begin position="617"/>
        <end position="631"/>
    </location>
</feature>
<gene>
    <name evidence="12" type="ORF">CSSPJE1EN1_LOCUS27314</name>
</gene>
<evidence type="ECO:0008006" key="14">
    <source>
        <dbReference type="Google" id="ProtNLM"/>
    </source>
</evidence>
<evidence type="ECO:0000256" key="2">
    <source>
        <dbReference type="ARBA" id="ARBA00022694"/>
    </source>
</evidence>
<feature type="domain" description="SANT" evidence="10">
    <location>
        <begin position="463"/>
        <end position="514"/>
    </location>
</feature>
<feature type="non-terminal residue" evidence="12">
    <location>
        <position position="864"/>
    </location>
</feature>
<keyword evidence="5" id="KW-0413">Isomerase</keyword>
<evidence type="ECO:0000256" key="3">
    <source>
        <dbReference type="ARBA" id="ARBA00023015"/>
    </source>
</evidence>
<dbReference type="SMART" id="SM00717">
    <property type="entry name" value="SANT"/>
    <property type="match status" value="1"/>
</dbReference>
<dbReference type="InterPro" id="IPR020097">
    <property type="entry name" value="PsdUridine_synth_TruA_a/b_dom"/>
</dbReference>
<dbReference type="PANTHER" id="PTHR11142">
    <property type="entry name" value="PSEUDOURIDYLATE SYNTHASE"/>
    <property type="match status" value="1"/>
</dbReference>
<sequence length="864" mass="96032">MDDGLEEGLEIRQDSRDRIMEVQAMRIQELEGVIASLSAELENLRKENVNLATRLSQVVQTKAASEEHDVDELQKENASHTTLPLRKDEVFTCGCEEVVMEGQENVFSADNGVAHACARRTDATRKLRKAERRKKRNSTGRDMSDYARRHIALKLMYLGSRYHGFASQAESQRTVEAEVFAALERTRLVVGPIADAHYTRCGRTDKGVSAVSQVIALYVRSKQKKAQEQYDDEIDYVGVLNRALPDDIRILGWCPVPQGFSARFSCLHREYKYIFINDGLDIDAMKMACRAFEGEHDFSNFCKMDAVNVHNYERNIISFEILPLNEMWGGRQVWVMRVKGTAFLWHQVRCMAAVLFMVGYGHEAPAVVAEMLDVHKYVRKPQYLMAPELPLVLVSCGFQGVLFKSHPDSMKRLRLHLGKLVHETIINLALLQQALLAIPSPAAAAQDDALENTKVRKPYTITKQRERWTEEEHQRFLEALKLYGRAWRQIEEHIGTKTAVQIRSHAQKFFSKVERDHQAIACGIDTAGMVSQSLIDIPPPRPKRKPSHPYPRKARECVNQDPYAKSSEEHHPALQTSSGSEASGSDGGILAENASGEGGGPSSNSSACGNLPEGHDPSGSSEGSSDVEVPSNVASNCREENNGRSASEAEIVENEPEEAQVSHCSHDAHFTALRKDSEKHPQECAFRLLPRSLSLTSKKQTEAMGRGQIAFQALFAQDTLPRTFTPPPRDSVAAHRTQAHDSGVVKQSLSFRLQSRISDSKASSFGSLPADEDHPHHAMDVADQDSAFNAWQPSKPTEGSGAKIERCESSSITMSSGARVTKGAEERQSPQQTNNAKRKERCGEGSAINWLTLGTESSGLKQVK</sequence>
<keyword evidence="6" id="KW-0539">Nucleus</keyword>
<dbReference type="PANTHER" id="PTHR11142:SF5">
    <property type="entry name" value="TRNA PSEUDOURIDINE(38_39) SYNTHASE"/>
    <property type="match status" value="1"/>
</dbReference>
<reference evidence="12" key="1">
    <citation type="submission" date="2024-02" db="EMBL/GenBank/DDBJ databases">
        <authorList>
            <consortium name="ELIXIR-Norway"/>
            <consortium name="Elixir Norway"/>
        </authorList>
    </citation>
    <scope>NUCLEOTIDE SEQUENCE</scope>
</reference>
<dbReference type="SUPFAM" id="SSF46689">
    <property type="entry name" value="Homeodomain-like"/>
    <property type="match status" value="1"/>
</dbReference>
<dbReference type="InterPro" id="IPR017930">
    <property type="entry name" value="Myb_dom"/>
</dbReference>
<comment type="caution">
    <text evidence="12">The sequence shown here is derived from an EMBL/GenBank/DDBJ whole genome shotgun (WGS) entry which is preliminary data.</text>
</comment>
<evidence type="ECO:0000256" key="5">
    <source>
        <dbReference type="ARBA" id="ARBA00023235"/>
    </source>
</evidence>
<dbReference type="InterPro" id="IPR017884">
    <property type="entry name" value="SANT_dom"/>
</dbReference>
<evidence type="ECO:0000313" key="13">
    <source>
        <dbReference type="Proteomes" id="UP001497444"/>
    </source>
</evidence>
<dbReference type="Pfam" id="PF01416">
    <property type="entry name" value="PseudoU_synth_1"/>
    <property type="match status" value="1"/>
</dbReference>
<dbReference type="Gene3D" id="3.30.70.660">
    <property type="entry name" value="Pseudouridine synthase I, catalytic domain, C-terminal subdomain"/>
    <property type="match status" value="1"/>
</dbReference>
<dbReference type="InterPro" id="IPR006447">
    <property type="entry name" value="Myb_dom_plants"/>
</dbReference>
<evidence type="ECO:0000313" key="12">
    <source>
        <dbReference type="EMBL" id="CAK9251936.1"/>
    </source>
</evidence>
<evidence type="ECO:0000259" key="9">
    <source>
        <dbReference type="PROSITE" id="PS50090"/>
    </source>
</evidence>